<dbReference type="EMBL" id="CAKMMW010000008">
    <property type="protein sequence ID" value="CAH1207688.1"/>
    <property type="molecule type" value="Genomic_DNA"/>
</dbReference>
<gene>
    <name evidence="4" type="ORF">PAECIP111891_03072</name>
</gene>
<evidence type="ECO:0000256" key="1">
    <source>
        <dbReference type="ARBA" id="ARBA00022651"/>
    </source>
</evidence>
<dbReference type="InterPro" id="IPR052176">
    <property type="entry name" value="Glycosyl_Hydrlase_43_Enz"/>
</dbReference>
<keyword evidence="1" id="KW-0624">Polysaccharide degradation</keyword>
<organism evidence="4 5">
    <name type="scientific">Paenibacillus allorhizoplanae</name>
    <dbReference type="NCBI Taxonomy" id="2905648"/>
    <lineage>
        <taxon>Bacteria</taxon>
        <taxon>Bacillati</taxon>
        <taxon>Bacillota</taxon>
        <taxon>Bacilli</taxon>
        <taxon>Bacillales</taxon>
        <taxon>Paenibacillaceae</taxon>
        <taxon>Paenibacillus</taxon>
    </lineage>
</organism>
<name>A0ABM9C986_9BACL</name>
<evidence type="ECO:0000313" key="4">
    <source>
        <dbReference type="EMBL" id="CAH1207688.1"/>
    </source>
</evidence>
<dbReference type="PANTHER" id="PTHR43772">
    <property type="entry name" value="ENDO-1,4-BETA-XYLANASE"/>
    <property type="match status" value="1"/>
</dbReference>
<keyword evidence="1" id="KW-0858">Xylan degradation</keyword>
<keyword evidence="5" id="KW-1185">Reference proteome</keyword>
<evidence type="ECO:0000256" key="2">
    <source>
        <dbReference type="ARBA" id="ARBA00023277"/>
    </source>
</evidence>
<reference evidence="4" key="1">
    <citation type="submission" date="2022-01" db="EMBL/GenBank/DDBJ databases">
        <authorList>
            <person name="Criscuolo A."/>
        </authorList>
    </citation>
    <scope>NUCLEOTIDE SEQUENCE</scope>
    <source>
        <strain evidence="4">CIP111891</strain>
    </source>
</reference>
<dbReference type="Gene3D" id="2.115.10.20">
    <property type="entry name" value="Glycosyl hydrolase domain, family 43"/>
    <property type="match status" value="1"/>
</dbReference>
<protein>
    <recommendedName>
        <fullName evidence="3">Glucosamine inositolphosphorylceramide transferase 1 N-terminal domain-containing protein</fullName>
    </recommendedName>
</protein>
<dbReference type="InterPro" id="IPR023296">
    <property type="entry name" value="Glyco_hydro_beta-prop_sf"/>
</dbReference>
<comment type="caution">
    <text evidence="4">The sequence shown here is derived from an EMBL/GenBank/DDBJ whole genome shotgun (WGS) entry which is preliminary data.</text>
</comment>
<evidence type="ECO:0000313" key="5">
    <source>
        <dbReference type="Proteomes" id="UP000838821"/>
    </source>
</evidence>
<dbReference type="PANTHER" id="PTHR43772:SF2">
    <property type="entry name" value="PUTATIVE (AFU_ORTHOLOGUE AFUA_2G04480)-RELATED"/>
    <property type="match status" value="1"/>
</dbReference>
<dbReference type="Pfam" id="PF24793">
    <property type="entry name" value="GINT1_N"/>
    <property type="match status" value="1"/>
</dbReference>
<proteinExistence type="predicted"/>
<sequence>MSIASAWNLKRFQSWMALLRQGMVVSTWSIKVFRSDHFISTEPHYQQLTIPSLQASDVTDVPAEFVADPFIIQHESDYFLFFEILNKASGQGEIGVATSTDGMTWKYGRVVLREKFHLSYPQVFKHNNEFFMLPETAESNRVILYKAKNFPFEWEVHCDLLKGNYLDPSLVQYNGKWWMFTGTEEDNFHVFYSDHLEGPWTEHPQSPIISNNDKISRPGGRLIISDGCVHRYTQADYPHYGESVRVFKVNKLTEQEYVEEEVSLILSGSKEEKDWRKDGMHHIDQLLLKDNKWLIAVDGHTFKNMNYILWKLDRMKSKLFSQV</sequence>
<dbReference type="RefSeq" id="WP_236288385.1">
    <property type="nucleotide sequence ID" value="NZ_CAKMMW010000008.1"/>
</dbReference>
<feature type="domain" description="Glucosamine inositolphosphorylceramide transferase 1 N-terminal" evidence="3">
    <location>
        <begin position="59"/>
        <end position="299"/>
    </location>
</feature>
<dbReference type="Proteomes" id="UP000838821">
    <property type="component" value="Unassembled WGS sequence"/>
</dbReference>
<keyword evidence="2" id="KW-0119">Carbohydrate metabolism</keyword>
<accession>A0ABM9C986</accession>
<dbReference type="SUPFAM" id="SSF75005">
    <property type="entry name" value="Arabinanase/levansucrase/invertase"/>
    <property type="match status" value="1"/>
</dbReference>
<dbReference type="InterPro" id="IPR056442">
    <property type="entry name" value="GINT1_N"/>
</dbReference>
<evidence type="ECO:0000259" key="3">
    <source>
        <dbReference type="Pfam" id="PF24793"/>
    </source>
</evidence>